<evidence type="ECO:0000313" key="10">
    <source>
        <dbReference type="Proteomes" id="UP000008841"/>
    </source>
</evidence>
<dbReference type="EMBL" id="CP001097">
    <property type="protein sequence ID" value="ACD90892.1"/>
    <property type="molecule type" value="Genomic_DNA"/>
</dbReference>
<feature type="transmembrane region" description="Helical" evidence="7">
    <location>
        <begin position="161"/>
        <end position="183"/>
    </location>
</feature>
<evidence type="ECO:0000256" key="7">
    <source>
        <dbReference type="SAM" id="Phobius"/>
    </source>
</evidence>
<keyword evidence="4 7" id="KW-0812">Transmembrane</keyword>
<dbReference type="RefSeq" id="WP_012466765.1">
    <property type="nucleotide sequence ID" value="NC_010803.1"/>
</dbReference>
<dbReference type="Pfam" id="PF01757">
    <property type="entry name" value="Acyl_transf_3"/>
    <property type="match status" value="1"/>
</dbReference>
<keyword evidence="5 7" id="KW-1133">Transmembrane helix</keyword>
<dbReference type="Proteomes" id="UP000008841">
    <property type="component" value="Chromosome"/>
</dbReference>
<dbReference type="HOGENOM" id="CLU_1381972_0_0_10"/>
<reference evidence="9 10" key="1">
    <citation type="submission" date="2008-05" db="EMBL/GenBank/DDBJ databases">
        <title>Complete sequence of Chlorobium limicola DSM 245.</title>
        <authorList>
            <consortium name="US DOE Joint Genome Institute"/>
            <person name="Lucas S."/>
            <person name="Copeland A."/>
            <person name="Lapidus A."/>
            <person name="Glavina del Rio T."/>
            <person name="Dalin E."/>
            <person name="Tice H."/>
            <person name="Bruce D."/>
            <person name="Goodwin L."/>
            <person name="Pitluck S."/>
            <person name="Schmutz J."/>
            <person name="Larimer F."/>
            <person name="Land M."/>
            <person name="Hauser L."/>
            <person name="Kyrpides N."/>
            <person name="Ovchinnikova G."/>
            <person name="Zhao F."/>
            <person name="Li T."/>
            <person name="Liu Z."/>
            <person name="Overmann J."/>
            <person name="Bryant D.A."/>
            <person name="Richardson P."/>
        </authorList>
    </citation>
    <scope>NUCLEOTIDE SEQUENCE [LARGE SCALE GENOMIC DNA]</scope>
    <source>
        <strain evidence="10">DSM 245 / NBRC 103803 / 6330</strain>
    </source>
</reference>
<dbReference type="eggNOG" id="COG1835">
    <property type="taxonomic scope" value="Bacteria"/>
</dbReference>
<evidence type="ECO:0000256" key="3">
    <source>
        <dbReference type="ARBA" id="ARBA00022475"/>
    </source>
</evidence>
<evidence type="ECO:0000313" key="9">
    <source>
        <dbReference type="EMBL" id="ACD90892.1"/>
    </source>
</evidence>
<dbReference type="GO" id="GO:0005886">
    <property type="term" value="C:plasma membrane"/>
    <property type="evidence" value="ECO:0007669"/>
    <property type="project" value="UniProtKB-SubCell"/>
</dbReference>
<sequence length="197" mass="21549">MVTKQKKRNIPVDTLRGLACIMLVACHVIGLTPETGLRLHEGTLKEANALLACIRMPLFTFLSGLVYAWRPFSGDWKPFINGKIRRLIIPMLVIGTTFALFQAFTPGTNHQEPSPIALLLTKAESKPLAAIVNDSCAIYLFHVFFTAASRIIPIKTGLTNIWGLFIAGTIASIAGSIIIELLANKHKTTRALLLGRS</sequence>
<dbReference type="STRING" id="290315.Clim_1853"/>
<proteinExistence type="inferred from homology"/>
<comment type="subcellular location">
    <subcellularLocation>
        <location evidence="1">Cell membrane</location>
        <topology evidence="1">Multi-pass membrane protein</topology>
    </subcellularLocation>
</comment>
<accession>B3EF30</accession>
<gene>
    <name evidence="9" type="ordered locus">Clim_1853</name>
</gene>
<comment type="similarity">
    <text evidence="2">Belongs to the acyltransferase 3 family.</text>
</comment>
<dbReference type="GO" id="GO:0016413">
    <property type="term" value="F:O-acetyltransferase activity"/>
    <property type="evidence" value="ECO:0007669"/>
    <property type="project" value="TreeGrafter"/>
</dbReference>
<evidence type="ECO:0000256" key="5">
    <source>
        <dbReference type="ARBA" id="ARBA00022989"/>
    </source>
</evidence>
<keyword evidence="6 7" id="KW-0472">Membrane</keyword>
<feature type="transmembrane region" description="Helical" evidence="7">
    <location>
        <begin position="47"/>
        <end position="67"/>
    </location>
</feature>
<dbReference type="InterPro" id="IPR002656">
    <property type="entry name" value="Acyl_transf_3_dom"/>
</dbReference>
<dbReference type="KEGG" id="cli:Clim_1853"/>
<evidence type="ECO:0000256" key="1">
    <source>
        <dbReference type="ARBA" id="ARBA00004651"/>
    </source>
</evidence>
<dbReference type="PANTHER" id="PTHR40074">
    <property type="entry name" value="O-ACETYLTRANSFERASE WECH"/>
    <property type="match status" value="1"/>
</dbReference>
<evidence type="ECO:0000256" key="6">
    <source>
        <dbReference type="ARBA" id="ARBA00023136"/>
    </source>
</evidence>
<feature type="domain" description="Acyltransferase 3" evidence="8">
    <location>
        <begin position="12"/>
        <end position="115"/>
    </location>
</feature>
<evidence type="ECO:0000256" key="2">
    <source>
        <dbReference type="ARBA" id="ARBA00007400"/>
    </source>
</evidence>
<keyword evidence="3" id="KW-1003">Cell membrane</keyword>
<dbReference type="PANTHER" id="PTHR40074:SF2">
    <property type="entry name" value="O-ACETYLTRANSFERASE WECH"/>
    <property type="match status" value="1"/>
</dbReference>
<feature type="transmembrane region" description="Helical" evidence="7">
    <location>
        <begin position="87"/>
        <end position="105"/>
    </location>
</feature>
<dbReference type="GO" id="GO:0009246">
    <property type="term" value="P:enterobacterial common antigen biosynthetic process"/>
    <property type="evidence" value="ECO:0007669"/>
    <property type="project" value="TreeGrafter"/>
</dbReference>
<evidence type="ECO:0000256" key="4">
    <source>
        <dbReference type="ARBA" id="ARBA00022692"/>
    </source>
</evidence>
<evidence type="ECO:0000259" key="8">
    <source>
        <dbReference type="Pfam" id="PF01757"/>
    </source>
</evidence>
<organism evidence="9 10">
    <name type="scientific">Chlorobium limicola (strain DSM 245 / NBRC 103803 / 6330)</name>
    <dbReference type="NCBI Taxonomy" id="290315"/>
    <lineage>
        <taxon>Bacteria</taxon>
        <taxon>Pseudomonadati</taxon>
        <taxon>Chlorobiota</taxon>
        <taxon>Chlorobiia</taxon>
        <taxon>Chlorobiales</taxon>
        <taxon>Chlorobiaceae</taxon>
        <taxon>Chlorobium/Pelodictyon group</taxon>
        <taxon>Chlorobium</taxon>
    </lineage>
</organism>
<protein>
    <recommendedName>
        <fullName evidence="8">Acyltransferase 3 domain-containing protein</fullName>
    </recommendedName>
</protein>
<name>B3EF30_CHLL2</name>
<dbReference type="AlphaFoldDB" id="B3EF30"/>
<dbReference type="OrthoDB" id="9816048at2"/>